<dbReference type="Pfam" id="PF01841">
    <property type="entry name" value="Transglut_core"/>
    <property type="match status" value="1"/>
</dbReference>
<dbReference type="InterPro" id="IPR050883">
    <property type="entry name" value="PNGase"/>
</dbReference>
<protein>
    <recommendedName>
        <fullName evidence="5">Transglutaminase-like domain-containing protein</fullName>
    </recommendedName>
</protein>
<feature type="non-terminal residue" evidence="6">
    <location>
        <position position="525"/>
    </location>
</feature>
<feature type="domain" description="Transglutaminase-like" evidence="5">
    <location>
        <begin position="169"/>
        <end position="224"/>
    </location>
</feature>
<proteinExistence type="inferred from homology"/>
<evidence type="ECO:0000259" key="5">
    <source>
        <dbReference type="SMART" id="SM00460"/>
    </source>
</evidence>
<dbReference type="EMBL" id="LGRX02010779">
    <property type="protein sequence ID" value="KAK3269737.1"/>
    <property type="molecule type" value="Genomic_DNA"/>
</dbReference>
<dbReference type="GO" id="GO:0005829">
    <property type="term" value="C:cytosol"/>
    <property type="evidence" value="ECO:0007669"/>
    <property type="project" value="TreeGrafter"/>
</dbReference>
<dbReference type="PANTHER" id="PTHR12143">
    <property type="entry name" value="PEPTIDE N-GLYCANASE PNGASE -RELATED"/>
    <property type="match status" value="1"/>
</dbReference>
<evidence type="ECO:0000256" key="4">
    <source>
        <dbReference type="SAM" id="MobiDB-lite"/>
    </source>
</evidence>
<dbReference type="Gene3D" id="3.10.620.30">
    <property type="match status" value="1"/>
</dbReference>
<dbReference type="PANTHER" id="PTHR12143:SF19">
    <property type="entry name" value="PEPTIDE-N(4)-(N-ACETYL-BETA-GLUCOSAMINYL)ASPARAGINE AMIDASE"/>
    <property type="match status" value="1"/>
</dbReference>
<dbReference type="GO" id="GO:0006516">
    <property type="term" value="P:glycoprotein catabolic process"/>
    <property type="evidence" value="ECO:0007669"/>
    <property type="project" value="TreeGrafter"/>
</dbReference>
<comment type="similarity">
    <text evidence="1">Belongs to the transglutaminase-like superfamily. PNGase family.</text>
</comment>
<dbReference type="AlphaFoldDB" id="A0AAE0G124"/>
<keyword evidence="2" id="KW-0479">Metal-binding</keyword>
<dbReference type="GO" id="GO:0000224">
    <property type="term" value="F:peptide-N4-(N-acetyl-beta-glucosaminyl)asparagine amidase activity"/>
    <property type="evidence" value="ECO:0007669"/>
    <property type="project" value="TreeGrafter"/>
</dbReference>
<sequence>MGSYEDDMALARRLQEEEVQAAAAALQSTQHARKEREFEGRLESSLATTLSYEDPLLRARALSVIPVQRIESEAQSEVSANLVPGQDVAHSAALKDAMVRALLKWFKRDFFKWVNSPPCDACGSATKGIGGVPPTDDERAHGAGRVENYQCQSCGGTTRFPRYNDAGKLLETRRGRCGEWANCFTLCCRALGFDARYVLDWTDHVWSEVYSEVHGRWVHCDSCENAWDNPLLYSNGWGKKLTYVIAFSKETVRDVTRRYTTNYQEVLARRLEVPEKLVAASTSRLQARLRSEVPVEARTALAERDRLETAELERGPSSASDDDLPGRQSGSVQWRTQRGEMGPGSAGTAWAVCGAGRVRASGQHEGGFEVAANLFDGRPNTKWLDFGGAGGKETWVEWQSMGGSAMRLGSYALTSGNDCPERDPSSFTLEGQAAQGAPWEPIDAQSSVLFDGRLQRREFAVVNQAVECVGYRLRVTQLREPGTNCVQLSGLSFTFLQPASPPGAASDAELGKQVVAAAQPLLQLQ</sequence>
<evidence type="ECO:0000313" key="7">
    <source>
        <dbReference type="Proteomes" id="UP001190700"/>
    </source>
</evidence>
<dbReference type="SUPFAM" id="SSF54001">
    <property type="entry name" value="Cysteine proteinases"/>
    <property type="match status" value="1"/>
</dbReference>
<keyword evidence="7" id="KW-1185">Reference proteome</keyword>
<dbReference type="Proteomes" id="UP001190700">
    <property type="component" value="Unassembled WGS sequence"/>
</dbReference>
<dbReference type="GO" id="GO:0046872">
    <property type="term" value="F:metal ion binding"/>
    <property type="evidence" value="ECO:0007669"/>
    <property type="project" value="UniProtKB-KW"/>
</dbReference>
<feature type="region of interest" description="Disordered" evidence="4">
    <location>
        <begin position="304"/>
        <end position="347"/>
    </location>
</feature>
<dbReference type="SMART" id="SM00460">
    <property type="entry name" value="TGc"/>
    <property type="match status" value="1"/>
</dbReference>
<dbReference type="Gene3D" id="2.60.120.260">
    <property type="entry name" value="Galactose-binding domain-like"/>
    <property type="match status" value="1"/>
</dbReference>
<comment type="caution">
    <text evidence="6">The sequence shown here is derived from an EMBL/GenBank/DDBJ whole genome shotgun (WGS) entry which is preliminary data.</text>
</comment>
<dbReference type="InterPro" id="IPR038765">
    <property type="entry name" value="Papain-like_cys_pep_sf"/>
</dbReference>
<evidence type="ECO:0000256" key="2">
    <source>
        <dbReference type="ARBA" id="ARBA00022723"/>
    </source>
</evidence>
<dbReference type="FunFam" id="2.20.25.10:FF:000011">
    <property type="entry name" value="peptide-N(4)-(N-acetyl-beta- glucosaminyl)asparagine amidase"/>
    <property type="match status" value="1"/>
</dbReference>
<reference evidence="6 7" key="1">
    <citation type="journal article" date="2015" name="Genome Biol. Evol.">
        <title>Comparative Genomics of a Bacterivorous Green Alga Reveals Evolutionary Causalities and Consequences of Phago-Mixotrophic Mode of Nutrition.</title>
        <authorList>
            <person name="Burns J.A."/>
            <person name="Paasch A."/>
            <person name="Narechania A."/>
            <person name="Kim E."/>
        </authorList>
    </citation>
    <scope>NUCLEOTIDE SEQUENCE [LARGE SCALE GENOMIC DNA]</scope>
    <source>
        <strain evidence="6 7">PLY_AMNH</strain>
    </source>
</reference>
<dbReference type="GO" id="GO:0005634">
    <property type="term" value="C:nucleus"/>
    <property type="evidence" value="ECO:0007669"/>
    <property type="project" value="TreeGrafter"/>
</dbReference>
<feature type="compositionally biased region" description="Basic and acidic residues" evidence="4">
    <location>
        <begin position="304"/>
        <end position="314"/>
    </location>
</feature>
<organism evidence="6 7">
    <name type="scientific">Cymbomonas tetramitiformis</name>
    <dbReference type="NCBI Taxonomy" id="36881"/>
    <lineage>
        <taxon>Eukaryota</taxon>
        <taxon>Viridiplantae</taxon>
        <taxon>Chlorophyta</taxon>
        <taxon>Pyramimonadophyceae</taxon>
        <taxon>Pyramimonadales</taxon>
        <taxon>Pyramimonadaceae</taxon>
        <taxon>Cymbomonas</taxon>
    </lineage>
</organism>
<keyword evidence="3" id="KW-0862">Zinc</keyword>
<evidence type="ECO:0000256" key="1">
    <source>
        <dbReference type="ARBA" id="ARBA00009390"/>
    </source>
</evidence>
<gene>
    <name evidence="6" type="ORF">CYMTET_21833</name>
</gene>
<accession>A0AAE0G124</accession>
<evidence type="ECO:0000256" key="3">
    <source>
        <dbReference type="ARBA" id="ARBA00022833"/>
    </source>
</evidence>
<dbReference type="InterPro" id="IPR002931">
    <property type="entry name" value="Transglutaminase-like"/>
</dbReference>
<dbReference type="Gene3D" id="2.20.25.10">
    <property type="match status" value="1"/>
</dbReference>
<evidence type="ECO:0000313" key="6">
    <source>
        <dbReference type="EMBL" id="KAK3269737.1"/>
    </source>
</evidence>
<name>A0AAE0G124_9CHLO</name>